<evidence type="ECO:0000313" key="1">
    <source>
        <dbReference type="EMBL" id="MBA8881763.1"/>
    </source>
</evidence>
<proteinExistence type="predicted"/>
<reference evidence="1 2" key="1">
    <citation type="submission" date="2020-07" db="EMBL/GenBank/DDBJ databases">
        <title>Genomic Encyclopedia of Type Strains, Phase IV (KMG-V): Genome sequencing to study the core and pangenomes of soil and plant-associated prokaryotes.</title>
        <authorList>
            <person name="Whitman W."/>
        </authorList>
    </citation>
    <scope>NUCLEOTIDE SEQUENCE [LARGE SCALE GENOMIC DNA]</scope>
    <source>
        <strain evidence="1 2">AN3</strain>
    </source>
</reference>
<sequence>MAIFRRQKRQEGFREATIWLSPEDEQAIQKVAEKLGVTTRADAIRMTMRKVADEELKM</sequence>
<protein>
    <submittedName>
        <fullName evidence="1">DNA-binding GntR family transcriptional regulator</fullName>
    </submittedName>
</protein>
<accession>A0A839EMG3</accession>
<dbReference type="RefSeq" id="WP_182552308.1">
    <property type="nucleotide sequence ID" value="NZ_JACGXN010000016.1"/>
</dbReference>
<dbReference type="AlphaFoldDB" id="A0A839EMG3"/>
<name>A0A839EMG3_9HYPH</name>
<dbReference type="GO" id="GO:0003677">
    <property type="term" value="F:DNA binding"/>
    <property type="evidence" value="ECO:0007669"/>
    <property type="project" value="UniProtKB-KW"/>
</dbReference>
<comment type="caution">
    <text evidence="1">The sequence shown here is derived from an EMBL/GenBank/DDBJ whole genome shotgun (WGS) entry which is preliminary data.</text>
</comment>
<dbReference type="EMBL" id="JACGXN010000016">
    <property type="protein sequence ID" value="MBA8881763.1"/>
    <property type="molecule type" value="Genomic_DNA"/>
</dbReference>
<evidence type="ECO:0000313" key="2">
    <source>
        <dbReference type="Proteomes" id="UP000549052"/>
    </source>
</evidence>
<dbReference type="Proteomes" id="UP000549052">
    <property type="component" value="Unassembled WGS sequence"/>
</dbReference>
<gene>
    <name evidence="1" type="ORF">FHW16_005508</name>
</gene>
<keyword evidence="2" id="KW-1185">Reference proteome</keyword>
<organism evidence="1 2">
    <name type="scientific">Phyllobacterium myrsinacearum</name>
    <dbReference type="NCBI Taxonomy" id="28101"/>
    <lineage>
        <taxon>Bacteria</taxon>
        <taxon>Pseudomonadati</taxon>
        <taxon>Pseudomonadota</taxon>
        <taxon>Alphaproteobacteria</taxon>
        <taxon>Hyphomicrobiales</taxon>
        <taxon>Phyllobacteriaceae</taxon>
        <taxon>Phyllobacterium</taxon>
    </lineage>
</organism>
<keyword evidence="1" id="KW-0238">DNA-binding</keyword>